<dbReference type="PANTHER" id="PTHR47469">
    <property type="entry name" value="MONOOXYGENASE-LIKE"/>
    <property type="match status" value="1"/>
</dbReference>
<reference evidence="2" key="1">
    <citation type="journal article" date="2014" name="Int. J. Syst. Evol. Microbiol.">
        <title>Complete genome sequence of Corynebacterium casei LMG S-19264T (=DSM 44701T), isolated from a smear-ripened cheese.</title>
        <authorList>
            <consortium name="US DOE Joint Genome Institute (JGI-PGF)"/>
            <person name="Walter F."/>
            <person name="Albersmeier A."/>
            <person name="Kalinowski J."/>
            <person name="Ruckert C."/>
        </authorList>
    </citation>
    <scope>NUCLEOTIDE SEQUENCE</scope>
    <source>
        <strain evidence="2">CGMCC 1.15493</strain>
    </source>
</reference>
<sequence>MQISWDRLYLAVRQVIASQDHHVGRAVVAAGQDARSAWLELDDGARIEADLIVGADGIGSAVRASVVPDDRGPIYAGYVAWRAIVPERLLPLPAAEALSDRFAFYHMPGGQALGYTVPGAKGELEPGLRRYNAVWYRRDDDLQSTLADKDGRTHPFSLPPGSLKPQAERALLEAAVRDLPPAFASVFEAGGAPFVQAIFDMETPRMIDGRIVLLGDAAFVARPHTAMGVAKAAGDALALANAVNDGWTAEGGRQFEDHRLQLGRSVVQLGRRLGASLE</sequence>
<organism evidence="2 3">
    <name type="scientific">Aureimonas glaciei</name>
    <dbReference type="NCBI Taxonomy" id="1776957"/>
    <lineage>
        <taxon>Bacteria</taxon>
        <taxon>Pseudomonadati</taxon>
        <taxon>Pseudomonadota</taxon>
        <taxon>Alphaproteobacteria</taxon>
        <taxon>Hyphomicrobiales</taxon>
        <taxon>Aurantimonadaceae</taxon>
        <taxon>Aureimonas</taxon>
    </lineage>
</organism>
<accession>A0A917DCY8</accession>
<dbReference type="InterPro" id="IPR053212">
    <property type="entry name" value="DHP_3-monooxygenase"/>
</dbReference>
<dbReference type="PANTHER" id="PTHR47469:SF2">
    <property type="entry name" value="OS06G0597600 PROTEIN"/>
    <property type="match status" value="1"/>
</dbReference>
<dbReference type="Gene3D" id="3.30.9.30">
    <property type="match status" value="1"/>
</dbReference>
<keyword evidence="3" id="KW-1185">Reference proteome</keyword>
<evidence type="ECO:0000313" key="2">
    <source>
        <dbReference type="EMBL" id="GGD26298.1"/>
    </source>
</evidence>
<feature type="domain" description="2,6-dihydroxypyridine 3-monooxygenase substrate binding" evidence="1">
    <location>
        <begin position="75"/>
        <end position="200"/>
    </location>
</feature>
<proteinExistence type="predicted"/>
<evidence type="ECO:0000259" key="1">
    <source>
        <dbReference type="Pfam" id="PF22607"/>
    </source>
</evidence>
<dbReference type="Proteomes" id="UP000613160">
    <property type="component" value="Unassembled WGS sequence"/>
</dbReference>
<dbReference type="AlphaFoldDB" id="A0A917DCY8"/>
<dbReference type="SUPFAM" id="SSF54373">
    <property type="entry name" value="FAD-linked reductases, C-terminal domain"/>
    <property type="match status" value="1"/>
</dbReference>
<gene>
    <name evidence="2" type="ORF">GCM10011335_31700</name>
</gene>
<reference evidence="2" key="2">
    <citation type="submission" date="2020-09" db="EMBL/GenBank/DDBJ databases">
        <authorList>
            <person name="Sun Q."/>
            <person name="Zhou Y."/>
        </authorList>
    </citation>
    <scope>NUCLEOTIDE SEQUENCE</scope>
    <source>
        <strain evidence="2">CGMCC 1.15493</strain>
    </source>
</reference>
<dbReference type="Gene3D" id="3.50.50.60">
    <property type="entry name" value="FAD/NAD(P)-binding domain"/>
    <property type="match status" value="1"/>
</dbReference>
<dbReference type="SUPFAM" id="SSF51905">
    <property type="entry name" value="FAD/NAD(P)-binding domain"/>
    <property type="match status" value="1"/>
</dbReference>
<comment type="caution">
    <text evidence="2">The sequence shown here is derived from an EMBL/GenBank/DDBJ whole genome shotgun (WGS) entry which is preliminary data.</text>
</comment>
<dbReference type="EMBL" id="BMJJ01000007">
    <property type="protein sequence ID" value="GGD26298.1"/>
    <property type="molecule type" value="Genomic_DNA"/>
</dbReference>
<name>A0A917DCY8_9HYPH</name>
<dbReference type="InterPro" id="IPR036188">
    <property type="entry name" value="FAD/NAD-bd_sf"/>
</dbReference>
<dbReference type="InterPro" id="IPR054707">
    <property type="entry name" value="DhpH_subs-bd"/>
</dbReference>
<dbReference type="Pfam" id="PF22607">
    <property type="entry name" value="FAD_binding-like"/>
    <property type="match status" value="1"/>
</dbReference>
<protein>
    <recommendedName>
        <fullName evidence="1">2,6-dihydroxypyridine 3-monooxygenase substrate binding domain-containing protein</fullName>
    </recommendedName>
</protein>
<dbReference type="PRINTS" id="PR00420">
    <property type="entry name" value="RNGMNOXGNASE"/>
</dbReference>
<evidence type="ECO:0000313" key="3">
    <source>
        <dbReference type="Proteomes" id="UP000613160"/>
    </source>
</evidence>